<sequence>MSSMPPAVGVSVVFRPPSALPPFSVEALPTVAPARTSGYQASWTSRGWKRRASRKP</sequence>
<evidence type="ECO:0000313" key="2">
    <source>
        <dbReference type="EMBL" id="MFB9072469.1"/>
    </source>
</evidence>
<evidence type="ECO:0000313" key="3">
    <source>
        <dbReference type="Proteomes" id="UP001589575"/>
    </source>
</evidence>
<feature type="compositionally biased region" description="Basic residues" evidence="1">
    <location>
        <begin position="47"/>
        <end position="56"/>
    </location>
</feature>
<feature type="region of interest" description="Disordered" evidence="1">
    <location>
        <begin position="36"/>
        <end position="56"/>
    </location>
</feature>
<organism evidence="2 3">
    <name type="scientific">Citricoccus parietis</name>
    <dbReference type="NCBI Taxonomy" id="592307"/>
    <lineage>
        <taxon>Bacteria</taxon>
        <taxon>Bacillati</taxon>
        <taxon>Actinomycetota</taxon>
        <taxon>Actinomycetes</taxon>
        <taxon>Micrococcales</taxon>
        <taxon>Micrococcaceae</taxon>
        <taxon>Citricoccus</taxon>
    </lineage>
</organism>
<accession>A0ABV5G1E8</accession>
<keyword evidence="3" id="KW-1185">Reference proteome</keyword>
<dbReference type="Proteomes" id="UP001589575">
    <property type="component" value="Unassembled WGS sequence"/>
</dbReference>
<dbReference type="EMBL" id="JBHMFI010000001">
    <property type="protein sequence ID" value="MFB9072469.1"/>
    <property type="molecule type" value="Genomic_DNA"/>
</dbReference>
<evidence type="ECO:0000256" key="1">
    <source>
        <dbReference type="SAM" id="MobiDB-lite"/>
    </source>
</evidence>
<reference evidence="2 3" key="1">
    <citation type="submission" date="2024-09" db="EMBL/GenBank/DDBJ databases">
        <authorList>
            <person name="Sun Q."/>
            <person name="Mori K."/>
        </authorList>
    </citation>
    <scope>NUCLEOTIDE SEQUENCE [LARGE SCALE GENOMIC DNA]</scope>
    <source>
        <strain evidence="2 3">CCM 7609</strain>
    </source>
</reference>
<gene>
    <name evidence="2" type="ORF">ACFFX0_15205</name>
</gene>
<proteinExistence type="predicted"/>
<name>A0ABV5G1E8_9MICC</name>
<protein>
    <submittedName>
        <fullName evidence="2">Uncharacterized protein</fullName>
    </submittedName>
</protein>
<comment type="caution">
    <text evidence="2">The sequence shown here is derived from an EMBL/GenBank/DDBJ whole genome shotgun (WGS) entry which is preliminary data.</text>
</comment>